<dbReference type="PROSITE" id="PS51635">
    <property type="entry name" value="PNPLA"/>
    <property type="match status" value="1"/>
</dbReference>
<dbReference type="KEGG" id="obj:EIO64_10550"/>
<feature type="active site" description="Nucleophile" evidence="4">
    <location>
        <position position="39"/>
    </location>
</feature>
<feature type="short sequence motif" description="DGA/G" evidence="4">
    <location>
        <begin position="162"/>
        <end position="164"/>
    </location>
</feature>
<protein>
    <submittedName>
        <fullName evidence="6">Patatin family protein</fullName>
    </submittedName>
</protein>
<dbReference type="SUPFAM" id="SSF52151">
    <property type="entry name" value="FabD/lysophospholipase-like"/>
    <property type="match status" value="1"/>
</dbReference>
<feature type="active site" description="Proton acceptor" evidence="4">
    <location>
        <position position="162"/>
    </location>
</feature>
<keyword evidence="1 4" id="KW-0378">Hydrolase</keyword>
<evidence type="ECO:0000313" key="6">
    <source>
        <dbReference type="EMBL" id="QCI59606.1"/>
    </source>
</evidence>
<dbReference type="Proteomes" id="UP000298642">
    <property type="component" value="Chromosome"/>
</dbReference>
<dbReference type="PANTHER" id="PTHR14226">
    <property type="entry name" value="NEUROPATHY TARGET ESTERASE/SWISS CHEESE D.MELANOGASTER"/>
    <property type="match status" value="1"/>
</dbReference>
<dbReference type="EMBL" id="CP034413">
    <property type="protein sequence ID" value="QCI59606.1"/>
    <property type="molecule type" value="Genomic_DNA"/>
</dbReference>
<evidence type="ECO:0000256" key="1">
    <source>
        <dbReference type="ARBA" id="ARBA00022801"/>
    </source>
</evidence>
<dbReference type="GO" id="GO:0016787">
    <property type="term" value="F:hydrolase activity"/>
    <property type="evidence" value="ECO:0007669"/>
    <property type="project" value="UniProtKB-UniRule"/>
</dbReference>
<dbReference type="Pfam" id="PF19890">
    <property type="entry name" value="DUF6363"/>
    <property type="match status" value="1"/>
</dbReference>
<keyword evidence="3 4" id="KW-0443">Lipid metabolism</keyword>
<evidence type="ECO:0000256" key="3">
    <source>
        <dbReference type="ARBA" id="ARBA00023098"/>
    </source>
</evidence>
<dbReference type="AlphaFoldDB" id="A0A4D7AUF5"/>
<dbReference type="InterPro" id="IPR045943">
    <property type="entry name" value="DUF6363"/>
</dbReference>
<evidence type="ECO:0000256" key="2">
    <source>
        <dbReference type="ARBA" id="ARBA00022963"/>
    </source>
</evidence>
<comment type="caution">
    <text evidence="4">Lacks conserved residue(s) required for the propagation of feature annotation.</text>
</comment>
<feature type="short sequence motif" description="GXSXG" evidence="4">
    <location>
        <begin position="37"/>
        <end position="41"/>
    </location>
</feature>
<evidence type="ECO:0000259" key="5">
    <source>
        <dbReference type="PROSITE" id="PS51635"/>
    </source>
</evidence>
<dbReference type="Gene3D" id="3.40.1090.10">
    <property type="entry name" value="Cytosolic phospholipase A2 catalytic domain"/>
    <property type="match status" value="1"/>
</dbReference>
<dbReference type="InterPro" id="IPR050301">
    <property type="entry name" value="NTE"/>
</dbReference>
<keyword evidence="2 4" id="KW-0442">Lipid degradation</keyword>
<dbReference type="GO" id="GO:0016042">
    <property type="term" value="P:lipid catabolic process"/>
    <property type="evidence" value="ECO:0007669"/>
    <property type="project" value="UniProtKB-UniRule"/>
</dbReference>
<keyword evidence="7" id="KW-1185">Reference proteome</keyword>
<feature type="domain" description="PNPLA" evidence="5">
    <location>
        <begin position="5"/>
        <end position="175"/>
    </location>
</feature>
<dbReference type="InterPro" id="IPR016035">
    <property type="entry name" value="Acyl_Trfase/lysoPLipase"/>
</dbReference>
<evidence type="ECO:0000313" key="7">
    <source>
        <dbReference type="Proteomes" id="UP000298642"/>
    </source>
</evidence>
<accession>A0A4D7AUF5</accession>
<reference evidence="7" key="1">
    <citation type="submission" date="2018-12" db="EMBL/GenBank/DDBJ databases">
        <title>Dusodibacter welbiota gen. nov., sp. nov., isolated from human faeces and emended description of the Oscillibacter genus.</title>
        <authorList>
            <person name="Le Roy T."/>
            <person name="Van der Smissen P."/>
            <person name="Delzenne N."/>
            <person name="Muccioli G."/>
            <person name="Collet J.F."/>
            <person name="Cani P.D."/>
        </authorList>
    </citation>
    <scope>NUCLEOTIDE SEQUENCE [LARGE SCALE GENOMIC DNA]</scope>
    <source>
        <strain evidence="7">J115</strain>
    </source>
</reference>
<name>A0A4D7AUF5_9FIRM</name>
<dbReference type="CDD" id="cd07208">
    <property type="entry name" value="Pat_hypo_Ecoli_yjju_like"/>
    <property type="match status" value="1"/>
</dbReference>
<dbReference type="GeneID" id="89520557"/>
<dbReference type="RefSeq" id="WP_021751017.1">
    <property type="nucleotide sequence ID" value="NZ_CAUWCU010000007.1"/>
</dbReference>
<proteinExistence type="predicted"/>
<dbReference type="InterPro" id="IPR037483">
    <property type="entry name" value="YjjU-like"/>
</dbReference>
<evidence type="ECO:0000256" key="4">
    <source>
        <dbReference type="PROSITE-ProRule" id="PRU01161"/>
    </source>
</evidence>
<gene>
    <name evidence="6" type="ORF">EIO64_10550</name>
</gene>
<dbReference type="InterPro" id="IPR002641">
    <property type="entry name" value="PNPLA_dom"/>
</dbReference>
<sequence>MKTGLVLEGGALRTIFSSGVCDAFLNEKLPMPDYTIGVSAGIAYGVSYLSRQKRRNLQLLMHYANDRRYMGWGNFFDPRNRSYFGLKFAYDTIPNELVPFDYDTFEAYPGQVEAVVTNLQTGRAEYREVPRRDASFLLLQATCAMPVLFQPIRLDDGAPYLDGGCSDAIPWKRALAVGCDRVVVVLTRERSYRKEPEQLMPLFRRVYRKYPVFLEGLRTRAERYNQCREELFALEQEGRVLVIAPANTRGFSRTERDRQKILALWQDGFFAGRRAAEAVRDFWTRETPSAGTPE</sequence>
<dbReference type="PANTHER" id="PTHR14226:SF25">
    <property type="entry name" value="PHOSPHOESTERASE"/>
    <property type="match status" value="1"/>
</dbReference>
<dbReference type="Pfam" id="PF01734">
    <property type="entry name" value="Patatin"/>
    <property type="match status" value="1"/>
</dbReference>
<organism evidence="6 7">
    <name type="scientific">Dysosmobacter welbionis</name>
    <dbReference type="NCBI Taxonomy" id="2093857"/>
    <lineage>
        <taxon>Bacteria</taxon>
        <taxon>Bacillati</taxon>
        <taxon>Bacillota</taxon>
        <taxon>Clostridia</taxon>
        <taxon>Eubacteriales</taxon>
        <taxon>Oscillospiraceae</taxon>
        <taxon>Dysosmobacter</taxon>
    </lineage>
</organism>